<gene>
    <name evidence="1" type="ORF">Y1Q_0022528</name>
</gene>
<sequence>MCPKGWGNSTPASNSSTVTRYKCKCRDQQKPLCATAVCVEAAFQLSQGSHSSINNNLQFSTYLKEKIGGEAGWTRQ</sequence>
<name>A0A151NW65_ALLMI</name>
<dbReference type="Proteomes" id="UP000050525">
    <property type="component" value="Unassembled WGS sequence"/>
</dbReference>
<reference evidence="1 2" key="1">
    <citation type="journal article" date="2012" name="Genome Biol.">
        <title>Sequencing three crocodilian genomes to illuminate the evolution of archosaurs and amniotes.</title>
        <authorList>
            <person name="St John J.A."/>
            <person name="Braun E.L."/>
            <person name="Isberg S.R."/>
            <person name="Miles L.G."/>
            <person name="Chong A.Y."/>
            <person name="Gongora J."/>
            <person name="Dalzell P."/>
            <person name="Moran C."/>
            <person name="Bed'hom B."/>
            <person name="Abzhanov A."/>
            <person name="Burgess S.C."/>
            <person name="Cooksey A.M."/>
            <person name="Castoe T.A."/>
            <person name="Crawford N.G."/>
            <person name="Densmore L.D."/>
            <person name="Drew J.C."/>
            <person name="Edwards S.V."/>
            <person name="Faircloth B.C."/>
            <person name="Fujita M.K."/>
            <person name="Greenwold M.J."/>
            <person name="Hoffmann F.G."/>
            <person name="Howard J.M."/>
            <person name="Iguchi T."/>
            <person name="Janes D.E."/>
            <person name="Khan S.Y."/>
            <person name="Kohno S."/>
            <person name="de Koning A.J."/>
            <person name="Lance S.L."/>
            <person name="McCarthy F.M."/>
            <person name="McCormack J.E."/>
            <person name="Merchant M.E."/>
            <person name="Peterson D.G."/>
            <person name="Pollock D.D."/>
            <person name="Pourmand N."/>
            <person name="Raney B.J."/>
            <person name="Roessler K.A."/>
            <person name="Sanford J.R."/>
            <person name="Sawyer R.H."/>
            <person name="Schmidt C.J."/>
            <person name="Triplett E.W."/>
            <person name="Tuberville T.D."/>
            <person name="Venegas-Anaya M."/>
            <person name="Howard J.T."/>
            <person name="Jarvis E.D."/>
            <person name="Guillette L.J.Jr."/>
            <person name="Glenn T.C."/>
            <person name="Green R.E."/>
            <person name="Ray D.A."/>
        </authorList>
    </citation>
    <scope>NUCLEOTIDE SEQUENCE [LARGE SCALE GENOMIC DNA]</scope>
    <source>
        <strain evidence="1">KSC_2009_1</strain>
    </source>
</reference>
<comment type="caution">
    <text evidence="1">The sequence shown here is derived from an EMBL/GenBank/DDBJ whole genome shotgun (WGS) entry which is preliminary data.</text>
</comment>
<evidence type="ECO:0000313" key="1">
    <source>
        <dbReference type="EMBL" id="KYO41117.1"/>
    </source>
</evidence>
<keyword evidence="2" id="KW-1185">Reference proteome</keyword>
<proteinExistence type="predicted"/>
<protein>
    <submittedName>
        <fullName evidence="1">Uncharacterized protein</fullName>
    </submittedName>
</protein>
<evidence type="ECO:0000313" key="2">
    <source>
        <dbReference type="Proteomes" id="UP000050525"/>
    </source>
</evidence>
<organism evidence="1 2">
    <name type="scientific">Alligator mississippiensis</name>
    <name type="common">American alligator</name>
    <dbReference type="NCBI Taxonomy" id="8496"/>
    <lineage>
        <taxon>Eukaryota</taxon>
        <taxon>Metazoa</taxon>
        <taxon>Chordata</taxon>
        <taxon>Craniata</taxon>
        <taxon>Vertebrata</taxon>
        <taxon>Euteleostomi</taxon>
        <taxon>Archelosauria</taxon>
        <taxon>Archosauria</taxon>
        <taxon>Crocodylia</taxon>
        <taxon>Alligatoridae</taxon>
        <taxon>Alligatorinae</taxon>
        <taxon>Alligator</taxon>
    </lineage>
</organism>
<accession>A0A151NW65</accession>
<dbReference type="EMBL" id="AKHW03001669">
    <property type="protein sequence ID" value="KYO41117.1"/>
    <property type="molecule type" value="Genomic_DNA"/>
</dbReference>
<dbReference type="AlphaFoldDB" id="A0A151NW65"/>